<dbReference type="STRING" id="35623.Aocu_11900"/>
<dbReference type="EMBL" id="LK028559">
    <property type="protein sequence ID" value="CDR31263.1"/>
    <property type="molecule type" value="Genomic_DNA"/>
</dbReference>
<proteinExistence type="predicted"/>
<gene>
    <name evidence="2" type="ORF">Aocu_11900</name>
</gene>
<keyword evidence="1" id="KW-1133">Transmembrane helix</keyword>
<dbReference type="InterPro" id="IPR050490">
    <property type="entry name" value="Bact_solute-bd_prot1"/>
</dbReference>
<dbReference type="InterPro" id="IPR006059">
    <property type="entry name" value="SBP"/>
</dbReference>
<organism evidence="2 3">
    <name type="scientific">Acholeplasma oculi</name>
    <dbReference type="NCBI Taxonomy" id="35623"/>
    <lineage>
        <taxon>Bacteria</taxon>
        <taxon>Bacillati</taxon>
        <taxon>Mycoplasmatota</taxon>
        <taxon>Mollicutes</taxon>
        <taxon>Acholeplasmatales</taxon>
        <taxon>Acholeplasmataceae</taxon>
        <taxon>Acholeplasma</taxon>
    </lineage>
</organism>
<reference evidence="3" key="1">
    <citation type="submission" date="2014-05" db="EMBL/GenBank/DDBJ databases">
        <authorList>
            <person name="Kube M."/>
        </authorList>
    </citation>
    <scope>NUCLEOTIDE SEQUENCE [LARGE SCALE GENOMIC DNA]</scope>
</reference>
<keyword evidence="3" id="KW-1185">Reference proteome</keyword>
<dbReference type="SUPFAM" id="SSF53850">
    <property type="entry name" value="Periplasmic binding protein-like II"/>
    <property type="match status" value="1"/>
</dbReference>
<dbReference type="PANTHER" id="PTHR43649:SF27">
    <property type="entry name" value="EXTRACELLULAR SOLUTE-BINDING PROTEIN FAMILY 1"/>
    <property type="match status" value="1"/>
</dbReference>
<dbReference type="Proteomes" id="UP000032434">
    <property type="component" value="Chromosome 1"/>
</dbReference>
<dbReference type="KEGG" id="aoc:Aocu_11900"/>
<evidence type="ECO:0000313" key="2">
    <source>
        <dbReference type="EMBL" id="CDR31263.1"/>
    </source>
</evidence>
<dbReference type="PANTHER" id="PTHR43649">
    <property type="entry name" value="ARABINOSE-BINDING PROTEIN-RELATED"/>
    <property type="match status" value="1"/>
</dbReference>
<dbReference type="Gene3D" id="2.60.120.260">
    <property type="entry name" value="Galactose-binding domain-like"/>
    <property type="match status" value="1"/>
</dbReference>
<keyword evidence="1" id="KW-0812">Transmembrane</keyword>
<evidence type="ECO:0000256" key="1">
    <source>
        <dbReference type="SAM" id="Phobius"/>
    </source>
</evidence>
<dbReference type="AlphaFoldDB" id="A0A061ABS4"/>
<dbReference type="HOGENOM" id="CLU_309660_0_0_14"/>
<dbReference type="OrthoDB" id="383574at2"/>
<name>A0A061ABS4_9MOLU</name>
<dbReference type="Gene3D" id="3.40.190.10">
    <property type="entry name" value="Periplasmic binding protein-like II"/>
    <property type="match status" value="1"/>
</dbReference>
<keyword evidence="1" id="KW-0472">Membrane</keyword>
<evidence type="ECO:0000313" key="3">
    <source>
        <dbReference type="Proteomes" id="UP000032434"/>
    </source>
</evidence>
<dbReference type="InParanoid" id="A0A061ABS4"/>
<dbReference type="Pfam" id="PF13416">
    <property type="entry name" value="SBP_bac_8"/>
    <property type="match status" value="1"/>
</dbReference>
<protein>
    <submittedName>
        <fullName evidence="2">Putative ABC transporter, periplasmic-binding protein</fullName>
    </submittedName>
</protein>
<accession>A0A061ABS4</accession>
<sequence>MKKIHIIILVVCIVFIGFVVTDALTIAFDKDTLKYNQNITVEQSREASDESYVKNYKNYVESKPQQFPQNKEITVYATDFSHIEGDYEILNDYQNVDQSLLTFETGKVVLPVDIESEGFYRVKLNYYAYPGKSSAIERRIYINGEVPFDAAERVVLHRYYGSEEVIYQDYLGNDIRPSQIEKPIWTNTYLKDALGYINEPFNFYLEAGENEITIESLREPLLIESIVVESISTLKTYEEMKSFYQSENYQLANQPIQFIQAEDAVRTTSPTLYPLNDRTSAKTMPSDPTLIKLNSIGGTNWGIAGDKITWEFEVPTSGLYEISMRVKQRLANGMVVYRDIYIDGEMPFKEMQNYAFTYVNDWRMQTLGTNDEAFLFYLEAGTHELSMEVSLGVYGQLISDLQDVINNLNKIYREILIYTGPSPDPFRDYELVNRIPNLLGRFTEELGLLEAIRQSLIDVSGSRSEKTGILDTVIFQLNDFLRTPREIQNNLSTYVSNISSLGTLVILLSSQPLEIDYFILHNPDATLPEYKAHFFEGLWYGFRAFLATFYTDYSSVGRRDTGEVNETIEVWLSVGQDQVNILRKLIDESFAPQSKIQVDLKLVSAASLLPATLSGKGPDVALGQADSTPVNYAMRNATYPLSSFDDFDEIKSRFMDSAFVPYQYQGEYYGLPEQQVFLMMFYRTDIFEEFELTPPNTWREVIEMIPSLQKYNLEFYLPVPLTQGAAVTLPANPVFSTMFYQNDGQFYINDDKESGFNSGLGPQVFEQWSSFYTNYSFPVEANFNNRFRSGQMPIGITYYNTYNTLSVFAPEIRGKWNFIAVPGTEYEDEFGVTQIRRETVSSGTGAIILNQSDKKEESWEFLKWWTSTETQVRFGREMEGILGAAARYPTANIEAMEQLPWTIDELSKLKEQWEWVRGIPEVPGGYMTGRHLDNAFRLVLNEAANPRETIYDYVQMINEEIAKKRREFGLD</sequence>
<dbReference type="PATRIC" id="fig|35623.3.peg.1190"/>
<feature type="transmembrane region" description="Helical" evidence="1">
    <location>
        <begin position="7"/>
        <end position="28"/>
    </location>
</feature>
<dbReference type="RefSeq" id="WP_052670118.1">
    <property type="nucleotide sequence ID" value="NZ_FUZK01000001.1"/>
</dbReference>